<feature type="compositionally biased region" description="Low complexity" evidence="1">
    <location>
        <begin position="137"/>
        <end position="157"/>
    </location>
</feature>
<sequence>MAGTAGHNPGDSTPGRFSERQGGQAQPKMLSGSRMVSPSGGGARTLSAVGRALVRFVRLCRECAMSAVLCVGVSKAAIARRRFSSQVEFRPPVRLSAHTPSALSSQENQDRPGPSNPSGSGLGTESLVSRASQNEHQSSNQVASSGGSSVAAAGEGPSPKPVNFAASCLEVEQRQLMVYDLSS</sequence>
<protein>
    <submittedName>
        <fullName evidence="2">Uncharacterized protein</fullName>
    </submittedName>
</protein>
<evidence type="ECO:0000313" key="2">
    <source>
        <dbReference type="EMBL" id="KAJ1166211.1"/>
    </source>
</evidence>
<comment type="caution">
    <text evidence="2">The sequence shown here is derived from an EMBL/GenBank/DDBJ whole genome shotgun (WGS) entry which is preliminary data.</text>
</comment>
<evidence type="ECO:0000313" key="3">
    <source>
        <dbReference type="Proteomes" id="UP001066276"/>
    </source>
</evidence>
<feature type="region of interest" description="Disordered" evidence="1">
    <location>
        <begin position="93"/>
        <end position="163"/>
    </location>
</feature>
<dbReference type="Proteomes" id="UP001066276">
    <property type="component" value="Chromosome 4_2"/>
</dbReference>
<feature type="compositionally biased region" description="Polar residues" evidence="1">
    <location>
        <begin position="126"/>
        <end position="136"/>
    </location>
</feature>
<gene>
    <name evidence="2" type="ORF">NDU88_006619</name>
</gene>
<evidence type="ECO:0000256" key="1">
    <source>
        <dbReference type="SAM" id="MobiDB-lite"/>
    </source>
</evidence>
<organism evidence="2 3">
    <name type="scientific">Pleurodeles waltl</name>
    <name type="common">Iberian ribbed newt</name>
    <dbReference type="NCBI Taxonomy" id="8319"/>
    <lineage>
        <taxon>Eukaryota</taxon>
        <taxon>Metazoa</taxon>
        <taxon>Chordata</taxon>
        <taxon>Craniata</taxon>
        <taxon>Vertebrata</taxon>
        <taxon>Euteleostomi</taxon>
        <taxon>Amphibia</taxon>
        <taxon>Batrachia</taxon>
        <taxon>Caudata</taxon>
        <taxon>Salamandroidea</taxon>
        <taxon>Salamandridae</taxon>
        <taxon>Pleurodelinae</taxon>
        <taxon>Pleurodeles</taxon>
    </lineage>
</organism>
<accession>A0AAV7SQE3</accession>
<dbReference type="AlphaFoldDB" id="A0AAV7SQE3"/>
<reference evidence="2" key="1">
    <citation type="journal article" date="2022" name="bioRxiv">
        <title>Sequencing and chromosome-scale assembly of the giantPleurodeles waltlgenome.</title>
        <authorList>
            <person name="Brown T."/>
            <person name="Elewa A."/>
            <person name="Iarovenko S."/>
            <person name="Subramanian E."/>
            <person name="Araus A.J."/>
            <person name="Petzold A."/>
            <person name="Susuki M."/>
            <person name="Suzuki K.-i.T."/>
            <person name="Hayashi T."/>
            <person name="Toyoda A."/>
            <person name="Oliveira C."/>
            <person name="Osipova E."/>
            <person name="Leigh N.D."/>
            <person name="Simon A."/>
            <person name="Yun M.H."/>
        </authorList>
    </citation>
    <scope>NUCLEOTIDE SEQUENCE</scope>
    <source>
        <strain evidence="2">20211129_DDA</strain>
        <tissue evidence="2">Liver</tissue>
    </source>
</reference>
<feature type="region of interest" description="Disordered" evidence="1">
    <location>
        <begin position="1"/>
        <end position="43"/>
    </location>
</feature>
<dbReference type="EMBL" id="JANPWB010000008">
    <property type="protein sequence ID" value="KAJ1166211.1"/>
    <property type="molecule type" value="Genomic_DNA"/>
</dbReference>
<feature type="compositionally biased region" description="Polar residues" evidence="1">
    <location>
        <begin position="98"/>
        <end position="107"/>
    </location>
</feature>
<keyword evidence="3" id="KW-1185">Reference proteome</keyword>
<name>A0AAV7SQE3_PLEWA</name>
<proteinExistence type="predicted"/>